<feature type="transmembrane region" description="Helical" evidence="1">
    <location>
        <begin position="14"/>
        <end position="35"/>
    </location>
</feature>
<keyword evidence="3" id="KW-1185">Reference proteome</keyword>
<name>A0A9P7YVE3_9HELO</name>
<sequence length="86" mass="9271">MGTCLHSNHSSSSFLPVSLPIAFLLLHLLSFLLLIPSSTTSQLQLGRISCNTSPLSFHDFSKDHSYRPILASNPAALQGRGSDFAT</sequence>
<evidence type="ECO:0000313" key="3">
    <source>
        <dbReference type="Proteomes" id="UP000887226"/>
    </source>
</evidence>
<dbReference type="Proteomes" id="UP000887226">
    <property type="component" value="Unassembled WGS sequence"/>
</dbReference>
<dbReference type="AlphaFoldDB" id="A0A9P7YVE3"/>
<proteinExistence type="predicted"/>
<accession>A0A9P7YVE3</accession>
<comment type="caution">
    <text evidence="2">The sequence shown here is derived from an EMBL/GenBank/DDBJ whole genome shotgun (WGS) entry which is preliminary data.</text>
</comment>
<reference evidence="2" key="1">
    <citation type="journal article" date="2021" name="IMA Fungus">
        <title>Genomic characterization of three marine fungi, including Emericellopsis atlantica sp. nov. with signatures of a generalist lifestyle and marine biomass degradation.</title>
        <authorList>
            <person name="Hagestad O.C."/>
            <person name="Hou L."/>
            <person name="Andersen J.H."/>
            <person name="Hansen E.H."/>
            <person name="Altermark B."/>
            <person name="Li C."/>
            <person name="Kuhnert E."/>
            <person name="Cox R.J."/>
            <person name="Crous P.W."/>
            <person name="Spatafora J.W."/>
            <person name="Lail K."/>
            <person name="Amirebrahimi M."/>
            <person name="Lipzen A."/>
            <person name="Pangilinan J."/>
            <person name="Andreopoulos W."/>
            <person name="Hayes R.D."/>
            <person name="Ng V."/>
            <person name="Grigoriev I.V."/>
            <person name="Jackson S.A."/>
            <person name="Sutton T.D.S."/>
            <person name="Dobson A.D.W."/>
            <person name="Rama T."/>
        </authorList>
    </citation>
    <scope>NUCLEOTIDE SEQUENCE</scope>
    <source>
        <strain evidence="2">TRa3180A</strain>
    </source>
</reference>
<evidence type="ECO:0000256" key="1">
    <source>
        <dbReference type="SAM" id="Phobius"/>
    </source>
</evidence>
<gene>
    <name evidence="2" type="ORF">BJ878DRAFT_274751</name>
</gene>
<protein>
    <submittedName>
        <fullName evidence="2">Uncharacterized protein</fullName>
    </submittedName>
</protein>
<evidence type="ECO:0000313" key="2">
    <source>
        <dbReference type="EMBL" id="KAG9240698.1"/>
    </source>
</evidence>
<organism evidence="2 3">
    <name type="scientific">Calycina marina</name>
    <dbReference type="NCBI Taxonomy" id="1763456"/>
    <lineage>
        <taxon>Eukaryota</taxon>
        <taxon>Fungi</taxon>
        <taxon>Dikarya</taxon>
        <taxon>Ascomycota</taxon>
        <taxon>Pezizomycotina</taxon>
        <taxon>Leotiomycetes</taxon>
        <taxon>Helotiales</taxon>
        <taxon>Pezizellaceae</taxon>
        <taxon>Calycina</taxon>
    </lineage>
</organism>
<keyword evidence="1" id="KW-0472">Membrane</keyword>
<dbReference type="EMBL" id="MU254366">
    <property type="protein sequence ID" value="KAG9240698.1"/>
    <property type="molecule type" value="Genomic_DNA"/>
</dbReference>
<keyword evidence="1" id="KW-0812">Transmembrane</keyword>
<keyword evidence="1" id="KW-1133">Transmembrane helix</keyword>